<dbReference type="InterPro" id="IPR026893">
    <property type="entry name" value="Tyr/Ser_Pase_IphP-type"/>
</dbReference>
<dbReference type="Pfam" id="PF13350">
    <property type="entry name" value="Y_phosphatase3"/>
    <property type="match status" value="1"/>
</dbReference>
<dbReference type="AlphaFoldDB" id="A0A9P4VXE0"/>
<dbReference type="EMBL" id="MU006089">
    <property type="protein sequence ID" value="KAF2843719.1"/>
    <property type="molecule type" value="Genomic_DNA"/>
</dbReference>
<accession>A0A9P4VXE0</accession>
<dbReference type="SUPFAM" id="SSF52799">
    <property type="entry name" value="(Phosphotyrosine protein) phosphatases II"/>
    <property type="match status" value="1"/>
</dbReference>
<dbReference type="InterPro" id="IPR016130">
    <property type="entry name" value="Tyr_Pase_AS"/>
</dbReference>
<evidence type="ECO:0000259" key="1">
    <source>
        <dbReference type="PROSITE" id="PS50056"/>
    </source>
</evidence>
<organism evidence="2 3">
    <name type="scientific">Patellaria atrata CBS 101060</name>
    <dbReference type="NCBI Taxonomy" id="1346257"/>
    <lineage>
        <taxon>Eukaryota</taxon>
        <taxon>Fungi</taxon>
        <taxon>Dikarya</taxon>
        <taxon>Ascomycota</taxon>
        <taxon>Pezizomycotina</taxon>
        <taxon>Dothideomycetes</taxon>
        <taxon>Dothideomycetes incertae sedis</taxon>
        <taxon>Patellariales</taxon>
        <taxon>Patellariaceae</taxon>
        <taxon>Patellaria</taxon>
    </lineage>
</organism>
<name>A0A9P4VXE0_9PEZI</name>
<evidence type="ECO:0000313" key="2">
    <source>
        <dbReference type="EMBL" id="KAF2843719.1"/>
    </source>
</evidence>
<sequence>MASPLPSPPFHHIPGIHNFRDIHGPVTQTVKRGIVYRCAGPDAVTAEGIKRLRGLRVKVVFDLRSTPFTTGDGPVTDIERIWTPAFRDEDYSPEKIAVRYRDYGHGGADGFARAYMDMLAAGPSTVARILRWIADFGTLDSACVIHCTAGKDRTGIFVAVLLSMLGVGDEDVAKEYELTIAGLTELMPFFIEKLSANPVFKDRGEEGREAVLRMVTARKENMIAALEALNRTYGNAEQYLRDVCGLESEVIERLRSRLPVATIGNDSNALTSSNF</sequence>
<protein>
    <submittedName>
        <fullName evidence="2">Tyrosine protein phosphatase 5</fullName>
    </submittedName>
</protein>
<evidence type="ECO:0000313" key="3">
    <source>
        <dbReference type="Proteomes" id="UP000799429"/>
    </source>
</evidence>
<dbReference type="InterPro" id="IPR029021">
    <property type="entry name" value="Prot-tyrosine_phosphatase-like"/>
</dbReference>
<feature type="domain" description="Tyrosine specific protein phosphatases" evidence="1">
    <location>
        <begin position="144"/>
        <end position="162"/>
    </location>
</feature>
<dbReference type="PANTHER" id="PTHR31126:SF1">
    <property type="entry name" value="TYROSINE SPECIFIC PROTEIN PHOSPHATASES DOMAIN-CONTAINING PROTEIN"/>
    <property type="match status" value="1"/>
</dbReference>
<comment type="caution">
    <text evidence="2">The sequence shown here is derived from an EMBL/GenBank/DDBJ whole genome shotgun (WGS) entry which is preliminary data.</text>
</comment>
<dbReference type="PANTHER" id="PTHR31126">
    <property type="entry name" value="TYROSINE-PROTEIN PHOSPHATASE"/>
    <property type="match status" value="1"/>
</dbReference>
<dbReference type="Proteomes" id="UP000799429">
    <property type="component" value="Unassembled WGS sequence"/>
</dbReference>
<gene>
    <name evidence="2" type="ORF">M501DRAFT_924640</name>
</gene>
<keyword evidence="3" id="KW-1185">Reference proteome</keyword>
<dbReference type="GO" id="GO:0004721">
    <property type="term" value="F:phosphoprotein phosphatase activity"/>
    <property type="evidence" value="ECO:0007669"/>
    <property type="project" value="InterPro"/>
</dbReference>
<dbReference type="PROSITE" id="PS50056">
    <property type="entry name" value="TYR_PHOSPHATASE_2"/>
    <property type="match status" value="1"/>
</dbReference>
<dbReference type="InterPro" id="IPR000387">
    <property type="entry name" value="Tyr_Pase_dom"/>
</dbReference>
<dbReference type="Gene3D" id="3.90.190.10">
    <property type="entry name" value="Protein tyrosine phosphatase superfamily"/>
    <property type="match status" value="1"/>
</dbReference>
<dbReference type="PROSITE" id="PS00383">
    <property type="entry name" value="TYR_PHOSPHATASE_1"/>
    <property type="match status" value="1"/>
</dbReference>
<dbReference type="OrthoDB" id="449382at2759"/>
<reference evidence="2" key="1">
    <citation type="journal article" date="2020" name="Stud. Mycol.">
        <title>101 Dothideomycetes genomes: a test case for predicting lifestyles and emergence of pathogens.</title>
        <authorList>
            <person name="Haridas S."/>
            <person name="Albert R."/>
            <person name="Binder M."/>
            <person name="Bloem J."/>
            <person name="Labutti K."/>
            <person name="Salamov A."/>
            <person name="Andreopoulos B."/>
            <person name="Baker S."/>
            <person name="Barry K."/>
            <person name="Bills G."/>
            <person name="Bluhm B."/>
            <person name="Cannon C."/>
            <person name="Castanera R."/>
            <person name="Culley D."/>
            <person name="Daum C."/>
            <person name="Ezra D."/>
            <person name="Gonzalez J."/>
            <person name="Henrissat B."/>
            <person name="Kuo A."/>
            <person name="Liang C."/>
            <person name="Lipzen A."/>
            <person name="Lutzoni F."/>
            <person name="Magnuson J."/>
            <person name="Mondo S."/>
            <person name="Nolan M."/>
            <person name="Ohm R."/>
            <person name="Pangilinan J."/>
            <person name="Park H.-J."/>
            <person name="Ramirez L."/>
            <person name="Alfaro M."/>
            <person name="Sun H."/>
            <person name="Tritt A."/>
            <person name="Yoshinaga Y."/>
            <person name="Zwiers L.-H."/>
            <person name="Turgeon B."/>
            <person name="Goodwin S."/>
            <person name="Spatafora J."/>
            <person name="Crous P."/>
            <person name="Grigoriev I."/>
        </authorList>
    </citation>
    <scope>NUCLEOTIDE SEQUENCE</scope>
    <source>
        <strain evidence="2">CBS 101060</strain>
    </source>
</reference>
<proteinExistence type="predicted"/>